<gene>
    <name evidence="2" type="ORF">HNQ44_000808</name>
</gene>
<keyword evidence="2" id="KW-0808">Transferase</keyword>
<keyword evidence="3" id="KW-1185">Reference proteome</keyword>
<dbReference type="CDD" id="cd03801">
    <property type="entry name" value="GT4_PimA-like"/>
    <property type="match status" value="1"/>
</dbReference>
<dbReference type="Pfam" id="PF13439">
    <property type="entry name" value="Glyco_transf_4"/>
    <property type="match status" value="1"/>
</dbReference>
<proteinExistence type="predicted"/>
<evidence type="ECO:0000313" key="3">
    <source>
        <dbReference type="Proteomes" id="UP000525923"/>
    </source>
</evidence>
<dbReference type="PANTHER" id="PTHR12526">
    <property type="entry name" value="GLYCOSYLTRANSFERASE"/>
    <property type="match status" value="1"/>
</dbReference>
<protein>
    <submittedName>
        <fullName evidence="2">Glycosyltransferase involved in cell wall biosynthesis</fullName>
    </submittedName>
</protein>
<feature type="domain" description="Glycosyltransferase subfamily 4-like N-terminal" evidence="1">
    <location>
        <begin position="14"/>
        <end position="183"/>
    </location>
</feature>
<comment type="caution">
    <text evidence="2">The sequence shown here is derived from an EMBL/GenBank/DDBJ whole genome shotgun (WGS) entry which is preliminary data.</text>
</comment>
<evidence type="ECO:0000259" key="1">
    <source>
        <dbReference type="Pfam" id="PF13439"/>
    </source>
</evidence>
<reference evidence="2 3" key="1">
    <citation type="submission" date="2020-08" db="EMBL/GenBank/DDBJ databases">
        <title>Genomic Encyclopedia of Type Strains, Phase IV (KMG-IV): sequencing the most valuable type-strain genomes for metagenomic binning, comparative biology and taxonomic classification.</title>
        <authorList>
            <person name="Goeker M."/>
        </authorList>
    </citation>
    <scope>NUCLEOTIDE SEQUENCE [LARGE SCALE GENOMIC DNA]</scope>
    <source>
        <strain evidence="2 3">DSM 15895</strain>
    </source>
</reference>
<dbReference type="OrthoDB" id="9810929at2"/>
<name>A0A7W8CR74_9BACL</name>
<dbReference type="Proteomes" id="UP000525923">
    <property type="component" value="Unassembled WGS sequence"/>
</dbReference>
<evidence type="ECO:0000313" key="2">
    <source>
        <dbReference type="EMBL" id="MBB5179384.1"/>
    </source>
</evidence>
<dbReference type="SUPFAM" id="SSF53756">
    <property type="entry name" value="UDP-Glycosyltransferase/glycogen phosphorylase"/>
    <property type="match status" value="1"/>
</dbReference>
<dbReference type="Gene3D" id="3.40.50.2000">
    <property type="entry name" value="Glycogen Phosphorylase B"/>
    <property type="match status" value="2"/>
</dbReference>
<accession>A0A7W8CR74</accession>
<dbReference type="Pfam" id="PF13692">
    <property type="entry name" value="Glyco_trans_1_4"/>
    <property type="match status" value="1"/>
</dbReference>
<organism evidence="2 3">
    <name type="scientific">Planococcus koreensis</name>
    <dbReference type="NCBI Taxonomy" id="112331"/>
    <lineage>
        <taxon>Bacteria</taxon>
        <taxon>Bacillati</taxon>
        <taxon>Bacillota</taxon>
        <taxon>Bacilli</taxon>
        <taxon>Bacillales</taxon>
        <taxon>Caryophanaceae</taxon>
        <taxon>Planococcus</taxon>
    </lineage>
</organism>
<dbReference type="RefSeq" id="WP_135501670.1">
    <property type="nucleotide sequence ID" value="NZ_JACHHE010000002.1"/>
</dbReference>
<dbReference type="EMBL" id="JACHHE010000002">
    <property type="protein sequence ID" value="MBB5179384.1"/>
    <property type="molecule type" value="Genomic_DNA"/>
</dbReference>
<dbReference type="AlphaFoldDB" id="A0A7W8CR74"/>
<dbReference type="InterPro" id="IPR028098">
    <property type="entry name" value="Glyco_trans_4-like_N"/>
</dbReference>
<dbReference type="GO" id="GO:0016740">
    <property type="term" value="F:transferase activity"/>
    <property type="evidence" value="ECO:0007669"/>
    <property type="project" value="UniProtKB-KW"/>
</dbReference>
<sequence>MNILMIINSFFPLVGGAERQAQRISETLIEKGHSVTVLTRHHKGLKDNENINGINIIRLKVGNVNKVKPIIFLIKCLKYVKKNQEMIDIVHGHSLNAPGLIVALIKKYFKIPVIVKIAGGGDKSGCEIIKMNNAGLKGKLKVKLMLKHIDKFLAISKTIEKDLIKVGADKRKIHYLPNGIDLKLFKNSVSNTQNNFLYLGRLENVKGIDILINAWTALIKENKNFPHKLFIAGSGSLENIIPQNSTIEYLGNVEDVKSLIMKNKFFLLPSRYEGISNALLEAMALERIIIASNVGGNPDLIENNVSGYLFESENELELKKIIKEVSLLKNVNDMGGNARNFLDENYDLNKNVNKIIDLYKSLIK</sequence>